<dbReference type="InterPro" id="IPR011989">
    <property type="entry name" value="ARM-like"/>
</dbReference>
<evidence type="ECO:0008006" key="2">
    <source>
        <dbReference type="Google" id="ProtNLM"/>
    </source>
</evidence>
<proteinExistence type="predicted"/>
<dbReference type="SUPFAM" id="SSF69618">
    <property type="entry name" value="HemD-like"/>
    <property type="match status" value="1"/>
</dbReference>
<reference evidence="1" key="1">
    <citation type="journal article" date="2015" name="Nature">
        <title>Complex archaea that bridge the gap between prokaryotes and eukaryotes.</title>
        <authorList>
            <person name="Spang A."/>
            <person name="Saw J.H."/>
            <person name="Jorgensen S.L."/>
            <person name="Zaremba-Niedzwiedzka K."/>
            <person name="Martijn J."/>
            <person name="Lind A.E."/>
            <person name="van Eijk R."/>
            <person name="Schleper C."/>
            <person name="Guy L."/>
            <person name="Ettema T.J."/>
        </authorList>
    </citation>
    <scope>NUCLEOTIDE SEQUENCE</scope>
</reference>
<dbReference type="GO" id="GO:0004852">
    <property type="term" value="F:uroporphyrinogen-III synthase activity"/>
    <property type="evidence" value="ECO:0007669"/>
    <property type="project" value="InterPro"/>
</dbReference>
<evidence type="ECO:0000313" key="1">
    <source>
        <dbReference type="EMBL" id="KKN85656.1"/>
    </source>
</evidence>
<accession>A0A0F9WI79</accession>
<dbReference type="InterPro" id="IPR036108">
    <property type="entry name" value="4pyrrol_syn_uPrphyn_synt_sf"/>
</dbReference>
<dbReference type="EMBL" id="LAZR01000156">
    <property type="protein sequence ID" value="KKN85656.1"/>
    <property type="molecule type" value="Genomic_DNA"/>
</dbReference>
<name>A0A0F9WI79_9ZZZZ</name>
<dbReference type="SUPFAM" id="SSF48371">
    <property type="entry name" value="ARM repeat"/>
    <property type="match status" value="1"/>
</dbReference>
<dbReference type="AlphaFoldDB" id="A0A0F9WI79"/>
<protein>
    <recommendedName>
        <fullName evidence="2">HEAT repeat domain-containing protein</fullName>
    </recommendedName>
</protein>
<dbReference type="InterPro" id="IPR016024">
    <property type="entry name" value="ARM-type_fold"/>
</dbReference>
<dbReference type="Gene3D" id="1.25.10.10">
    <property type="entry name" value="Leucine-rich Repeat Variant"/>
    <property type="match status" value="3"/>
</dbReference>
<comment type="caution">
    <text evidence="1">The sequence shown here is derived from an EMBL/GenBank/DDBJ whole genome shotgun (WGS) entry which is preliminary data.</text>
</comment>
<organism evidence="1">
    <name type="scientific">marine sediment metagenome</name>
    <dbReference type="NCBI Taxonomy" id="412755"/>
    <lineage>
        <taxon>unclassified sequences</taxon>
        <taxon>metagenomes</taxon>
        <taxon>ecological metagenomes</taxon>
    </lineage>
</organism>
<sequence length="726" mass="78443">MTMHRRRRLATTLLVLAALLTTSAAVWAQESASPAGKGASDLWDDFVYYVKIARPELAKSFARALLDSGTPAKEVYKLSSATDDVELLLNRAERMPQMKPLVDRLRETIDTGYEQMREDPTEIAASIAKLTEGARAYTIARKRLIDSGEFALPQMIQKLTDADTKPQLKERIISVLPHMGRGAVRPLSVALQTTDDKLLNILVDVLKQIKYPHAVPRLRELYETRELLPATKEAVARTIVECAGPEALEKPLASLFYEAALGYYNRNESLLADPRWSKANVWAWKEGLGLEFHKVPREIFCDLYAMRMSRLTLVHDPQFYPAVSLWLAATIRKEANLPAGSTDPLHGDDQPLAAYYVRAAGARYGQQVLARAMSDYDARVAVAAIKALADTAGAKSLVIPIPGGAQPLVEALTYPDRQVRYLAAVSLANALPDKRFVGSPLVLSVLNEALRQRGQKTALLIAAEDEQRNVLKDGLRSMGFEVLDVPSPDKAIVAGVTAGGVDLVMLTAKPSAFNVLPLLRQEPIFAATPVVVSSPLSDDLRDLAKKDERVVLMGSDTGMAAITKSIESAVGLVAGEPFRGEDVTTWAVRAADAVYHLGLTANGTFDIERARLALAGALMADEPSVRVASARALAVLPSAAAQQAILALATDPAADIPIRVSGLGSLAASVRRFGNQLNDAHAKAILAIVTGNDPQDLRQAAAQVLGAMNLPSEQVRPLILQTVGHD</sequence>
<dbReference type="GO" id="GO:0033014">
    <property type="term" value="P:tetrapyrrole biosynthetic process"/>
    <property type="evidence" value="ECO:0007669"/>
    <property type="project" value="InterPro"/>
</dbReference>
<gene>
    <name evidence="1" type="ORF">LCGC14_0276390</name>
</gene>